<dbReference type="InParanoid" id="G0NHI7"/>
<evidence type="ECO:0000256" key="2">
    <source>
        <dbReference type="SAM" id="SignalP"/>
    </source>
</evidence>
<dbReference type="InterPro" id="IPR039260">
    <property type="entry name" value="Cpg-3"/>
</dbReference>
<dbReference type="Proteomes" id="UP000008068">
    <property type="component" value="Unassembled WGS sequence"/>
</dbReference>
<dbReference type="HOGENOM" id="CLU_1148059_0_0_1"/>
<feature type="region of interest" description="Disordered" evidence="1">
    <location>
        <begin position="82"/>
        <end position="142"/>
    </location>
</feature>
<evidence type="ECO:0000313" key="4">
    <source>
        <dbReference type="Proteomes" id="UP000008068"/>
    </source>
</evidence>
<proteinExistence type="predicted"/>
<evidence type="ECO:0000256" key="1">
    <source>
        <dbReference type="SAM" id="MobiDB-lite"/>
    </source>
</evidence>
<protein>
    <submittedName>
        <fullName evidence="3">Uncharacterized protein</fullName>
    </submittedName>
</protein>
<name>G0NHI7_CAEBE</name>
<feature type="chain" id="PRO_5003405314" evidence="2">
    <location>
        <begin position="26"/>
        <end position="268"/>
    </location>
</feature>
<keyword evidence="4" id="KW-1185">Reference proteome</keyword>
<dbReference type="EMBL" id="GL379885">
    <property type="protein sequence ID" value="EGT60489.1"/>
    <property type="molecule type" value="Genomic_DNA"/>
</dbReference>
<sequence>MNLKSQFSTLILFLLPLLLPAKSPAKRVAVGLDDDGFLQLLEVEIARTLRRELSSDDELQNLEGSGGDASAEEDEYLKKADPILFPAPPSPPTLAPQEPYPTTTTPETTTTTTTTTTTAPSTTTSTTEKPTTTTAKPTKPKVASFQPHCVSDQECFKDSQCPGGKCLGSELGVCDCNACVTNRKCSNDLDCGGLRNSCDPNGYCDCVKAFHSHGFELFVKVLLTFCHQTKCTQDTDNCYGLPCRVGKCKCAPASRSNLPVHYFKPGGK</sequence>
<evidence type="ECO:0000313" key="3">
    <source>
        <dbReference type="EMBL" id="EGT60489.1"/>
    </source>
</evidence>
<accession>G0NHI7</accession>
<reference evidence="4" key="1">
    <citation type="submission" date="2011-07" db="EMBL/GenBank/DDBJ databases">
        <authorList>
            <consortium name="Caenorhabditis brenneri Sequencing and Analysis Consortium"/>
            <person name="Wilson R.K."/>
        </authorList>
    </citation>
    <scope>NUCLEOTIDE SEQUENCE [LARGE SCALE GENOMIC DNA]</scope>
    <source>
        <strain evidence="4">PB2801</strain>
    </source>
</reference>
<feature type="compositionally biased region" description="Pro residues" evidence="1">
    <location>
        <begin position="85"/>
        <end position="94"/>
    </location>
</feature>
<feature type="signal peptide" evidence="2">
    <location>
        <begin position="1"/>
        <end position="25"/>
    </location>
</feature>
<dbReference type="OrthoDB" id="5822889at2759"/>
<dbReference type="OMA" id="KAFHSHG"/>
<dbReference type="FunCoup" id="G0NHI7">
    <property type="interactions" value="1856"/>
</dbReference>
<dbReference type="eggNOG" id="ENOG502TGII">
    <property type="taxonomic scope" value="Eukaryota"/>
</dbReference>
<dbReference type="PANTHER" id="PTHR37973:SF1">
    <property type="entry name" value="DICKKOPF_N DOMAIN-CONTAINING PROTEIN"/>
    <property type="match status" value="1"/>
</dbReference>
<keyword evidence="2" id="KW-0732">Signal</keyword>
<dbReference type="AlphaFoldDB" id="G0NHI7"/>
<organism evidence="4">
    <name type="scientific">Caenorhabditis brenneri</name>
    <name type="common">Nematode worm</name>
    <dbReference type="NCBI Taxonomy" id="135651"/>
    <lineage>
        <taxon>Eukaryota</taxon>
        <taxon>Metazoa</taxon>
        <taxon>Ecdysozoa</taxon>
        <taxon>Nematoda</taxon>
        <taxon>Chromadorea</taxon>
        <taxon>Rhabditida</taxon>
        <taxon>Rhabditina</taxon>
        <taxon>Rhabditomorpha</taxon>
        <taxon>Rhabditoidea</taxon>
        <taxon>Rhabditidae</taxon>
        <taxon>Peloderinae</taxon>
        <taxon>Caenorhabditis</taxon>
    </lineage>
</organism>
<gene>
    <name evidence="3" type="ORF">CAEBREN_15032</name>
</gene>
<feature type="compositionally biased region" description="Low complexity" evidence="1">
    <location>
        <begin position="95"/>
        <end position="141"/>
    </location>
</feature>
<dbReference type="STRING" id="135651.G0NHI7"/>
<dbReference type="PANTHER" id="PTHR37973">
    <property type="entry name" value="CHONDROITIN PROTEOGLYCAN 3"/>
    <property type="match status" value="1"/>
</dbReference>